<dbReference type="eggNOG" id="COG0457">
    <property type="taxonomic scope" value="Bacteria"/>
</dbReference>
<dbReference type="SUPFAM" id="SSF48452">
    <property type="entry name" value="TPR-like"/>
    <property type="match status" value="2"/>
</dbReference>
<dbReference type="InterPro" id="IPR011990">
    <property type="entry name" value="TPR-like_helical_dom_sf"/>
</dbReference>
<evidence type="ECO:0000256" key="3">
    <source>
        <dbReference type="PROSITE-ProRule" id="PRU00339"/>
    </source>
</evidence>
<evidence type="ECO:0000256" key="2">
    <source>
        <dbReference type="ARBA" id="ARBA00022803"/>
    </source>
</evidence>
<dbReference type="Pfam" id="PF13432">
    <property type="entry name" value="TPR_16"/>
    <property type="match status" value="1"/>
</dbReference>
<feature type="repeat" description="TPR" evidence="3">
    <location>
        <begin position="224"/>
        <end position="257"/>
    </location>
</feature>
<dbReference type="STRING" id="649747.HMPREF0083_03624"/>
<dbReference type="HOGENOM" id="CLU_881862_0_0_9"/>
<organism evidence="4 5">
    <name type="scientific">Aneurinibacillus aneurinilyticus ATCC 12856</name>
    <dbReference type="NCBI Taxonomy" id="649747"/>
    <lineage>
        <taxon>Bacteria</taxon>
        <taxon>Bacillati</taxon>
        <taxon>Bacillota</taxon>
        <taxon>Bacilli</taxon>
        <taxon>Bacillales</taxon>
        <taxon>Paenibacillaceae</taxon>
        <taxon>Aneurinibacillus group</taxon>
        <taxon>Aneurinibacillus</taxon>
    </lineage>
</organism>
<dbReference type="PANTHER" id="PTHR45586:SF1">
    <property type="entry name" value="LIPOPOLYSACCHARIDE ASSEMBLY PROTEIN B"/>
    <property type="match status" value="1"/>
</dbReference>
<keyword evidence="2 3" id="KW-0802">TPR repeat</keyword>
<dbReference type="AlphaFoldDB" id="U1Y862"/>
<sequence length="372" mass="43060">MPEGEQIEGGFFMKQQWQAQLDRAIALLEAGDIEGGLAKLADIRDSHTNDPILGLQLVNIYHELGHHDVALDILEGMEVRRAEWDDEIQGEMSVYRASLYIDLDRLQEAMDTLLPIKEVGTDDYRVYALLGELFLIEGLTEVAVRYFERAVELEPDNEEIQYLLGKLYAEQGENKRAIEKWQLLEGFEDESQILRERARLAARQGNFEEALALYERLAKDEGDAEVLYGAGMTAYQLDDWQRAVRYLARLIEADADYIVAYPLLAEALWKLGMREQAVAIYRQALSLRIEEERLLPGYLRFVIELRRWDEANEALARLRELDEEDPIYWYWQGRVAEAKGKVEEALAFYEQAMDGDEAVADAQERYQNLFRH</sequence>
<dbReference type="PANTHER" id="PTHR45586">
    <property type="entry name" value="TPR REPEAT-CONTAINING PROTEIN PA4667"/>
    <property type="match status" value="1"/>
</dbReference>
<dbReference type="Gene3D" id="1.25.40.10">
    <property type="entry name" value="Tetratricopeptide repeat domain"/>
    <property type="match status" value="3"/>
</dbReference>
<dbReference type="InterPro" id="IPR019734">
    <property type="entry name" value="TPR_rpt"/>
</dbReference>
<dbReference type="PROSITE" id="PS50005">
    <property type="entry name" value="TPR"/>
    <property type="match status" value="2"/>
</dbReference>
<comment type="caution">
    <text evidence="4">The sequence shown here is derived from an EMBL/GenBank/DDBJ whole genome shotgun (WGS) entry which is preliminary data.</text>
</comment>
<reference evidence="4 5" key="1">
    <citation type="submission" date="2013-08" db="EMBL/GenBank/DDBJ databases">
        <authorList>
            <person name="Weinstock G."/>
            <person name="Sodergren E."/>
            <person name="Wylie T."/>
            <person name="Fulton L."/>
            <person name="Fulton R."/>
            <person name="Fronick C."/>
            <person name="O'Laughlin M."/>
            <person name="Godfrey J."/>
            <person name="Miner T."/>
            <person name="Herter B."/>
            <person name="Appelbaum E."/>
            <person name="Cordes M."/>
            <person name="Lek S."/>
            <person name="Wollam A."/>
            <person name="Pepin K.H."/>
            <person name="Palsikar V.B."/>
            <person name="Mitreva M."/>
            <person name="Wilson R.K."/>
        </authorList>
    </citation>
    <scope>NUCLEOTIDE SEQUENCE [LARGE SCALE GENOMIC DNA]</scope>
    <source>
        <strain evidence="4 5">ATCC 12856</strain>
    </source>
</reference>
<dbReference type="Pfam" id="PF14559">
    <property type="entry name" value="TPR_19"/>
    <property type="match status" value="2"/>
</dbReference>
<dbReference type="Proteomes" id="UP000016511">
    <property type="component" value="Unassembled WGS sequence"/>
</dbReference>
<evidence type="ECO:0000256" key="1">
    <source>
        <dbReference type="ARBA" id="ARBA00022737"/>
    </source>
</evidence>
<name>U1Y862_ANEAE</name>
<evidence type="ECO:0000313" key="5">
    <source>
        <dbReference type="Proteomes" id="UP000016511"/>
    </source>
</evidence>
<keyword evidence="5" id="KW-1185">Reference proteome</keyword>
<dbReference type="InterPro" id="IPR051012">
    <property type="entry name" value="CellSynth/LPSAsmb/PSIAsmb"/>
</dbReference>
<gene>
    <name evidence="4" type="ORF">HMPREF0083_03624</name>
</gene>
<keyword evidence="1" id="KW-0677">Repeat</keyword>
<feature type="repeat" description="TPR" evidence="3">
    <location>
        <begin position="124"/>
        <end position="157"/>
    </location>
</feature>
<dbReference type="SMART" id="SM00028">
    <property type="entry name" value="TPR"/>
    <property type="match status" value="5"/>
</dbReference>
<accession>U1Y862</accession>
<dbReference type="EMBL" id="AWSJ01000217">
    <property type="protein sequence ID" value="ERI08342.1"/>
    <property type="molecule type" value="Genomic_DNA"/>
</dbReference>
<protein>
    <submittedName>
        <fullName evidence="4">Tetratricopeptide repeat protein</fullName>
    </submittedName>
</protein>
<proteinExistence type="predicted"/>
<dbReference type="PATRIC" id="fig|649747.3.peg.3287"/>
<evidence type="ECO:0000313" key="4">
    <source>
        <dbReference type="EMBL" id="ERI08342.1"/>
    </source>
</evidence>